<name>A0A418YJ96_9SPHN</name>
<dbReference type="OrthoDB" id="7527830at2"/>
<gene>
    <name evidence="2" type="ORF">D0Z70_23695</name>
</gene>
<dbReference type="InterPro" id="IPR029044">
    <property type="entry name" value="Nucleotide-diphossugar_trans"/>
</dbReference>
<dbReference type="SUPFAM" id="SSF53448">
    <property type="entry name" value="Nucleotide-diphospho-sugar transferases"/>
    <property type="match status" value="1"/>
</dbReference>
<dbReference type="AlphaFoldDB" id="A0A418YJ96"/>
<dbReference type="PANTHER" id="PTHR22916">
    <property type="entry name" value="GLYCOSYLTRANSFERASE"/>
    <property type="match status" value="1"/>
</dbReference>
<dbReference type="Proteomes" id="UP000283469">
    <property type="component" value="Unassembled WGS sequence"/>
</dbReference>
<evidence type="ECO:0000259" key="1">
    <source>
        <dbReference type="Pfam" id="PF00535"/>
    </source>
</evidence>
<dbReference type="RefSeq" id="WP_119750635.1">
    <property type="nucleotide sequence ID" value="NZ_QVRA01000051.1"/>
</dbReference>
<keyword evidence="3" id="KW-1185">Reference proteome</keyword>
<proteinExistence type="predicted"/>
<comment type="caution">
    <text evidence="2">The sequence shown here is derived from an EMBL/GenBank/DDBJ whole genome shotgun (WGS) entry which is preliminary data.</text>
</comment>
<sequence length="250" mass="28832">MQTQGSDHVFERGARDNRVSIIVPLFNYAHHVVETLDSVLAQSTDDISLIVVDDCSTDNSVDTVHGWMQHQRRSRKGMLLVRNRANAKLSITRNTGIALSRSDYCFMLDADNILYPRCIEKHVEALTARPDADAAYSLLEVFEGQADVIGAGVFTKDGLKHGNFIDAMALFRRSMLLAMDGYENIRYGWEDYDLWLRMVNEDRIALHLPEILARYRQHNSSMLRTETNVNKNIHFLHDLMKKRHDWLELR</sequence>
<accession>A0A418YJ96</accession>
<dbReference type="Pfam" id="PF00535">
    <property type="entry name" value="Glycos_transf_2"/>
    <property type="match status" value="1"/>
</dbReference>
<dbReference type="GO" id="GO:0016758">
    <property type="term" value="F:hexosyltransferase activity"/>
    <property type="evidence" value="ECO:0007669"/>
    <property type="project" value="UniProtKB-ARBA"/>
</dbReference>
<dbReference type="EMBL" id="QVRA01000051">
    <property type="protein sequence ID" value="RJG50723.1"/>
    <property type="molecule type" value="Genomic_DNA"/>
</dbReference>
<reference evidence="2 3" key="1">
    <citation type="submission" date="2018-08" db="EMBL/GenBank/DDBJ databases">
        <title>Sphingobium sp. EO9.</title>
        <authorList>
            <person name="Park Y."/>
            <person name="Kim K.H."/>
            <person name="Jeon C.O."/>
        </authorList>
    </citation>
    <scope>NUCLEOTIDE SEQUENCE [LARGE SCALE GENOMIC DNA]</scope>
    <source>
        <strain evidence="2 3">EO9</strain>
    </source>
</reference>
<evidence type="ECO:0000313" key="3">
    <source>
        <dbReference type="Proteomes" id="UP000283469"/>
    </source>
</evidence>
<dbReference type="Gene3D" id="3.90.550.10">
    <property type="entry name" value="Spore Coat Polysaccharide Biosynthesis Protein SpsA, Chain A"/>
    <property type="match status" value="1"/>
</dbReference>
<feature type="domain" description="Glycosyltransferase 2-like" evidence="1">
    <location>
        <begin position="20"/>
        <end position="143"/>
    </location>
</feature>
<dbReference type="InterPro" id="IPR001173">
    <property type="entry name" value="Glyco_trans_2-like"/>
</dbReference>
<dbReference type="PANTHER" id="PTHR22916:SF3">
    <property type="entry name" value="UDP-GLCNAC:BETAGAL BETA-1,3-N-ACETYLGLUCOSAMINYLTRANSFERASE-LIKE PROTEIN 1"/>
    <property type="match status" value="1"/>
</dbReference>
<protein>
    <submittedName>
        <fullName evidence="2">Glycosyltransferase</fullName>
    </submittedName>
</protein>
<evidence type="ECO:0000313" key="2">
    <source>
        <dbReference type="EMBL" id="RJG50723.1"/>
    </source>
</evidence>
<keyword evidence="2" id="KW-0808">Transferase</keyword>
<organism evidence="2 3">
    <name type="scientific">Sphingobium terrigena</name>
    <dbReference type="NCBI Taxonomy" id="2304063"/>
    <lineage>
        <taxon>Bacteria</taxon>
        <taxon>Pseudomonadati</taxon>
        <taxon>Pseudomonadota</taxon>
        <taxon>Alphaproteobacteria</taxon>
        <taxon>Sphingomonadales</taxon>
        <taxon>Sphingomonadaceae</taxon>
        <taxon>Sphingobium</taxon>
    </lineage>
</organism>